<dbReference type="Proteomes" id="UP000659124">
    <property type="component" value="Unassembled WGS sequence"/>
</dbReference>
<name>A0ABR7TFW4_9BACT</name>
<gene>
    <name evidence="1" type="ORF">ICL07_02800</name>
</gene>
<proteinExistence type="predicted"/>
<sequence length="90" mass="10547">MHVADIIEVKEHLDTLKNQGLVNEWELPYENLLTRRSAAIFFVTPVVGKESAVWSEIGRYNDFSFRLNEERKLSNLQYRITFSSEEKGKN</sequence>
<accession>A0ABR7TFW4</accession>
<keyword evidence="2" id="KW-1185">Reference proteome</keyword>
<dbReference type="RefSeq" id="WP_188086424.1">
    <property type="nucleotide sequence ID" value="NZ_JACVFC010000001.1"/>
</dbReference>
<dbReference type="EMBL" id="JACVFC010000001">
    <property type="protein sequence ID" value="MBC9929285.1"/>
    <property type="molecule type" value="Genomic_DNA"/>
</dbReference>
<protein>
    <submittedName>
        <fullName evidence="1">Uncharacterized protein</fullName>
    </submittedName>
</protein>
<organism evidence="1 2">
    <name type="scientific">Chitinophaga qingshengii</name>
    <dbReference type="NCBI Taxonomy" id="1569794"/>
    <lineage>
        <taxon>Bacteria</taxon>
        <taxon>Pseudomonadati</taxon>
        <taxon>Bacteroidota</taxon>
        <taxon>Chitinophagia</taxon>
        <taxon>Chitinophagales</taxon>
        <taxon>Chitinophagaceae</taxon>
        <taxon>Chitinophaga</taxon>
    </lineage>
</organism>
<evidence type="ECO:0000313" key="2">
    <source>
        <dbReference type="Proteomes" id="UP000659124"/>
    </source>
</evidence>
<reference evidence="1 2" key="1">
    <citation type="submission" date="2020-09" db="EMBL/GenBank/DDBJ databases">
        <title>Genome sequences of type strains of Chitinophaga qingshengii and Chitinophaga varians.</title>
        <authorList>
            <person name="Kittiwongwattana C."/>
        </authorList>
    </citation>
    <scope>NUCLEOTIDE SEQUENCE [LARGE SCALE GENOMIC DNA]</scope>
    <source>
        <strain evidence="1 2">JCM 30026</strain>
    </source>
</reference>
<comment type="caution">
    <text evidence="1">The sequence shown here is derived from an EMBL/GenBank/DDBJ whole genome shotgun (WGS) entry which is preliminary data.</text>
</comment>
<evidence type="ECO:0000313" key="1">
    <source>
        <dbReference type="EMBL" id="MBC9929285.1"/>
    </source>
</evidence>